<proteinExistence type="predicted"/>
<gene>
    <name evidence="1" type="primary">ORF221665</name>
</gene>
<dbReference type="AlphaFoldDB" id="A0A0B7C4Q4"/>
<organism evidence="1">
    <name type="scientific">Arion vulgaris</name>
    <dbReference type="NCBI Taxonomy" id="1028688"/>
    <lineage>
        <taxon>Eukaryota</taxon>
        <taxon>Metazoa</taxon>
        <taxon>Spiralia</taxon>
        <taxon>Lophotrochozoa</taxon>
        <taxon>Mollusca</taxon>
        <taxon>Gastropoda</taxon>
        <taxon>Heterobranchia</taxon>
        <taxon>Euthyneura</taxon>
        <taxon>Panpulmonata</taxon>
        <taxon>Eupulmonata</taxon>
        <taxon>Stylommatophora</taxon>
        <taxon>Helicina</taxon>
        <taxon>Arionoidea</taxon>
        <taxon>Arionidae</taxon>
        <taxon>Arion</taxon>
    </lineage>
</organism>
<reference evidence="1" key="1">
    <citation type="submission" date="2014-12" db="EMBL/GenBank/DDBJ databases">
        <title>Insight into the proteome of Arion vulgaris.</title>
        <authorList>
            <person name="Aradska J."/>
            <person name="Bulat T."/>
            <person name="Smidak R."/>
            <person name="Sarate P."/>
            <person name="Gangsoo J."/>
            <person name="Sialana F."/>
            <person name="Bilban M."/>
            <person name="Lubec G."/>
        </authorList>
    </citation>
    <scope>NUCLEOTIDE SEQUENCE</scope>
    <source>
        <tissue evidence="1">Skin</tissue>
    </source>
</reference>
<protein>
    <submittedName>
        <fullName evidence="1">Uncharacterized protein</fullName>
    </submittedName>
</protein>
<dbReference type="EMBL" id="HACG01052730">
    <property type="protein sequence ID" value="CEK99601.1"/>
    <property type="molecule type" value="Transcribed_RNA"/>
</dbReference>
<accession>A0A0B7C4Q4</accession>
<name>A0A0B7C4Q4_9EUPU</name>
<sequence length="58" mass="6331">MPESPGNIEEIHNSLKASLSRGQSDLDQDVAAASKRVLLENILFQPASTSYSMQRDAL</sequence>
<feature type="non-terminal residue" evidence="1">
    <location>
        <position position="58"/>
    </location>
</feature>
<evidence type="ECO:0000313" key="1">
    <source>
        <dbReference type="EMBL" id="CEK99601.1"/>
    </source>
</evidence>